<dbReference type="InterPro" id="IPR010982">
    <property type="entry name" value="Lambda_DNA-bd_dom_sf"/>
</dbReference>
<dbReference type="SUPFAM" id="SSF47413">
    <property type="entry name" value="lambda repressor-like DNA-binding domains"/>
    <property type="match status" value="1"/>
</dbReference>
<sequence length="192" mass="22417">MELNSLGDYLYQYRAKNKLSVQNLHEITGVSQPYLSQIESGGKTPSRKVVDRIARGISNNDGIDIKEIHNKLLRLAGYSEINYVDSFFDLLDTPSLNRFNIKSDDGIIAQTAYDFPVNDLYFHLTDEHNTKMFKTVKLDDDDRKFIEEMIKAYLINKNKAYKEYDEDEEDYYNNVLELLGTKKMTYNIKKDK</sequence>
<dbReference type="Pfam" id="PF13560">
    <property type="entry name" value="HTH_31"/>
    <property type="match status" value="1"/>
</dbReference>
<dbReference type="Proteomes" id="UP001500740">
    <property type="component" value="Unassembled WGS sequence"/>
</dbReference>
<evidence type="ECO:0000313" key="2">
    <source>
        <dbReference type="EMBL" id="GAA0455400.1"/>
    </source>
</evidence>
<feature type="domain" description="HTH cro/C1-type" evidence="1">
    <location>
        <begin position="10"/>
        <end position="55"/>
    </location>
</feature>
<comment type="caution">
    <text evidence="2">The sequence shown here is derived from an EMBL/GenBank/DDBJ whole genome shotgun (WGS) entry which is preliminary data.</text>
</comment>
<reference evidence="2 3" key="1">
    <citation type="journal article" date="2019" name="Int. J. Syst. Evol. Microbiol.">
        <title>The Global Catalogue of Microorganisms (GCM) 10K type strain sequencing project: providing services to taxonomists for standard genome sequencing and annotation.</title>
        <authorList>
            <consortium name="The Broad Institute Genomics Platform"/>
            <consortium name="The Broad Institute Genome Sequencing Center for Infectious Disease"/>
            <person name="Wu L."/>
            <person name="Ma J."/>
        </authorList>
    </citation>
    <scope>NUCLEOTIDE SEQUENCE [LARGE SCALE GENOMIC DNA]</scope>
    <source>
        <strain evidence="2 3">JCM 14193</strain>
    </source>
</reference>
<dbReference type="PROSITE" id="PS50943">
    <property type="entry name" value="HTH_CROC1"/>
    <property type="match status" value="1"/>
</dbReference>
<name>A0ABN0ZQ80_9BACI</name>
<dbReference type="CDD" id="cd00093">
    <property type="entry name" value="HTH_XRE"/>
    <property type="match status" value="1"/>
</dbReference>
<dbReference type="Gene3D" id="1.10.260.40">
    <property type="entry name" value="lambda repressor-like DNA-binding domains"/>
    <property type="match status" value="1"/>
</dbReference>
<evidence type="ECO:0000259" key="1">
    <source>
        <dbReference type="PROSITE" id="PS50943"/>
    </source>
</evidence>
<dbReference type="EMBL" id="BAAACZ010000008">
    <property type="protein sequence ID" value="GAA0455400.1"/>
    <property type="molecule type" value="Genomic_DNA"/>
</dbReference>
<dbReference type="InterPro" id="IPR001387">
    <property type="entry name" value="Cro/C1-type_HTH"/>
</dbReference>
<gene>
    <name evidence="2" type="ORF">GCM10008935_07820</name>
</gene>
<dbReference type="RefSeq" id="WP_343781940.1">
    <property type="nucleotide sequence ID" value="NZ_BAAACZ010000008.1"/>
</dbReference>
<protein>
    <recommendedName>
        <fullName evidence="1">HTH cro/C1-type domain-containing protein</fullName>
    </recommendedName>
</protein>
<keyword evidence="3" id="KW-1185">Reference proteome</keyword>
<evidence type="ECO:0000313" key="3">
    <source>
        <dbReference type="Proteomes" id="UP001500740"/>
    </source>
</evidence>
<organism evidence="2 3">
    <name type="scientific">Alkalibacillus silvisoli</name>
    <dbReference type="NCBI Taxonomy" id="392823"/>
    <lineage>
        <taxon>Bacteria</taxon>
        <taxon>Bacillati</taxon>
        <taxon>Bacillota</taxon>
        <taxon>Bacilli</taxon>
        <taxon>Bacillales</taxon>
        <taxon>Bacillaceae</taxon>
        <taxon>Alkalibacillus</taxon>
    </lineage>
</organism>
<dbReference type="SMART" id="SM00530">
    <property type="entry name" value="HTH_XRE"/>
    <property type="match status" value="1"/>
</dbReference>
<proteinExistence type="predicted"/>
<accession>A0ABN0ZQ80</accession>